<dbReference type="InterPro" id="IPR021683">
    <property type="entry name" value="DUF3267"/>
</dbReference>
<comment type="caution">
    <text evidence="2">The sequence shown here is derived from an EMBL/GenBank/DDBJ whole genome shotgun (WGS) entry which is preliminary data.</text>
</comment>
<protein>
    <submittedName>
        <fullName evidence="2">DUF3267 domain-containing protein</fullName>
    </submittedName>
</protein>
<dbReference type="AlphaFoldDB" id="A0A9D1RA31"/>
<reference evidence="2" key="2">
    <citation type="submission" date="2021-04" db="EMBL/GenBank/DDBJ databases">
        <authorList>
            <person name="Gilroy R."/>
        </authorList>
    </citation>
    <scope>NUCLEOTIDE SEQUENCE</scope>
    <source>
        <strain evidence="2">ChiSxjej1B13-11762</strain>
    </source>
</reference>
<reference evidence="2" key="1">
    <citation type="journal article" date="2021" name="PeerJ">
        <title>Extensive microbial diversity within the chicken gut microbiome revealed by metagenomics and culture.</title>
        <authorList>
            <person name="Gilroy R."/>
            <person name="Ravi A."/>
            <person name="Getino M."/>
            <person name="Pursley I."/>
            <person name="Horton D.L."/>
            <person name="Alikhan N.F."/>
            <person name="Baker D."/>
            <person name="Gharbi K."/>
            <person name="Hall N."/>
            <person name="Watson M."/>
            <person name="Adriaenssens E.M."/>
            <person name="Foster-Nyarko E."/>
            <person name="Jarju S."/>
            <person name="Secka A."/>
            <person name="Antonio M."/>
            <person name="Oren A."/>
            <person name="Chaudhuri R.R."/>
            <person name="La Ragione R."/>
            <person name="Hildebrand F."/>
            <person name="Pallen M.J."/>
        </authorList>
    </citation>
    <scope>NUCLEOTIDE SEQUENCE</scope>
    <source>
        <strain evidence="2">ChiSxjej1B13-11762</strain>
    </source>
</reference>
<feature type="transmembrane region" description="Helical" evidence="1">
    <location>
        <begin position="44"/>
        <end position="64"/>
    </location>
</feature>
<evidence type="ECO:0000256" key="1">
    <source>
        <dbReference type="SAM" id="Phobius"/>
    </source>
</evidence>
<gene>
    <name evidence="2" type="ORF">H9873_02995</name>
</gene>
<proteinExistence type="predicted"/>
<name>A0A9D1RA31_9FIRM</name>
<feature type="transmembrane region" description="Helical" evidence="1">
    <location>
        <begin position="76"/>
        <end position="100"/>
    </location>
</feature>
<dbReference type="Proteomes" id="UP000824263">
    <property type="component" value="Unassembled WGS sequence"/>
</dbReference>
<accession>A0A9D1RA31</accession>
<organism evidence="2 3">
    <name type="scientific">Candidatus Dorea gallistercoris</name>
    <dbReference type="NCBI Taxonomy" id="2838542"/>
    <lineage>
        <taxon>Bacteria</taxon>
        <taxon>Bacillati</taxon>
        <taxon>Bacillota</taxon>
        <taxon>Clostridia</taxon>
        <taxon>Lachnospirales</taxon>
        <taxon>Lachnospiraceae</taxon>
        <taxon>Dorea</taxon>
    </lineage>
</organism>
<keyword evidence="1" id="KW-1133">Transmembrane helix</keyword>
<dbReference type="Pfam" id="PF11667">
    <property type="entry name" value="DUF3267"/>
    <property type="match status" value="1"/>
</dbReference>
<keyword evidence="1" id="KW-0472">Membrane</keyword>
<keyword evidence="1" id="KW-0812">Transmembrane</keyword>
<dbReference type="EMBL" id="DXGF01000053">
    <property type="protein sequence ID" value="HIW83273.1"/>
    <property type="molecule type" value="Genomic_DNA"/>
</dbReference>
<sequence length="208" mass="23225">MAKEKKISPAKQKILDNYEVQRQRFQQEGYQEHSEVISVLKANVMVLVTAVPVMILGILIWILADRGEGWLGGRNYLVLFLAFLVTAFIHELLHGLGWCAGAKGKWKSMYIGMMWDSLTPYCHCKEPLTPGKYILGGLLPGLLLGVGLYIVAFAAGSTFLLWLSMLNILAAGGDLLIAWYARKYKDGYVLDHPTECGFVIFQKSNTPQ</sequence>
<feature type="transmembrane region" description="Helical" evidence="1">
    <location>
        <begin position="159"/>
        <end position="181"/>
    </location>
</feature>
<evidence type="ECO:0000313" key="3">
    <source>
        <dbReference type="Proteomes" id="UP000824263"/>
    </source>
</evidence>
<feature type="transmembrane region" description="Helical" evidence="1">
    <location>
        <begin position="133"/>
        <end position="153"/>
    </location>
</feature>
<evidence type="ECO:0000313" key="2">
    <source>
        <dbReference type="EMBL" id="HIW83273.1"/>
    </source>
</evidence>